<accession>A0A4R5BD12</accession>
<dbReference type="Proteomes" id="UP000294513">
    <property type="component" value="Unassembled WGS sequence"/>
</dbReference>
<protein>
    <submittedName>
        <fullName evidence="1">Uncharacterized protein</fullName>
    </submittedName>
</protein>
<gene>
    <name evidence="1" type="ORF">E1298_22430</name>
</gene>
<dbReference type="OrthoDB" id="3480344at2"/>
<dbReference type="EMBL" id="SMKU01000122">
    <property type="protein sequence ID" value="TDD82626.1"/>
    <property type="molecule type" value="Genomic_DNA"/>
</dbReference>
<keyword evidence="2" id="KW-1185">Reference proteome</keyword>
<sequence length="105" mass="11574">MGIFLEYPRFPRMGRERLRGYISDLDRAVSLWPDLACGIVRPEGDTALNVIRLGAPRRFVEITAVDALGRTWFAWAGDGELIGTVDDVDGVVRKIADELGSVVQG</sequence>
<evidence type="ECO:0000313" key="2">
    <source>
        <dbReference type="Proteomes" id="UP000294513"/>
    </source>
</evidence>
<organism evidence="1 2">
    <name type="scientific">Actinomadura rubrisoli</name>
    <dbReference type="NCBI Taxonomy" id="2530368"/>
    <lineage>
        <taxon>Bacteria</taxon>
        <taxon>Bacillati</taxon>
        <taxon>Actinomycetota</taxon>
        <taxon>Actinomycetes</taxon>
        <taxon>Streptosporangiales</taxon>
        <taxon>Thermomonosporaceae</taxon>
        <taxon>Actinomadura</taxon>
    </lineage>
</organism>
<evidence type="ECO:0000313" key="1">
    <source>
        <dbReference type="EMBL" id="TDD82626.1"/>
    </source>
</evidence>
<name>A0A4R5BD12_9ACTN</name>
<dbReference type="RefSeq" id="WP_131896343.1">
    <property type="nucleotide sequence ID" value="NZ_SMKU01000122.1"/>
</dbReference>
<reference evidence="1 2" key="1">
    <citation type="submission" date="2019-03" db="EMBL/GenBank/DDBJ databases">
        <title>Draft genome sequences of novel Actinobacteria.</title>
        <authorList>
            <person name="Sahin N."/>
            <person name="Ay H."/>
            <person name="Saygin H."/>
        </authorList>
    </citation>
    <scope>NUCLEOTIDE SEQUENCE [LARGE SCALE GENOMIC DNA]</scope>
    <source>
        <strain evidence="1 2">H3C3</strain>
    </source>
</reference>
<comment type="caution">
    <text evidence="1">The sequence shown here is derived from an EMBL/GenBank/DDBJ whole genome shotgun (WGS) entry which is preliminary data.</text>
</comment>
<proteinExistence type="predicted"/>
<dbReference type="AlphaFoldDB" id="A0A4R5BD12"/>